<dbReference type="AlphaFoldDB" id="A0A8J6J1R4"/>
<dbReference type="RefSeq" id="WP_186908446.1">
    <property type="nucleotide sequence ID" value="NZ_JACOPP010000021.1"/>
</dbReference>
<reference evidence="9" key="1">
    <citation type="submission" date="2020-08" db="EMBL/GenBank/DDBJ databases">
        <title>Genome public.</title>
        <authorList>
            <person name="Liu C."/>
            <person name="Sun Q."/>
        </authorList>
    </citation>
    <scope>NUCLEOTIDE SEQUENCE</scope>
    <source>
        <strain evidence="9">NSJ-51</strain>
    </source>
</reference>
<organism evidence="9 10">
    <name type="scientific">Lawsonibacter hominis</name>
    <dbReference type="NCBI Taxonomy" id="2763053"/>
    <lineage>
        <taxon>Bacteria</taxon>
        <taxon>Bacillati</taxon>
        <taxon>Bacillota</taxon>
        <taxon>Clostridia</taxon>
        <taxon>Eubacteriales</taxon>
        <taxon>Oscillospiraceae</taxon>
        <taxon>Lawsonibacter</taxon>
    </lineage>
</organism>
<comment type="caution">
    <text evidence="9">The sequence shown here is derived from an EMBL/GenBank/DDBJ whole genome shotgun (WGS) entry which is preliminary data.</text>
</comment>
<dbReference type="InterPro" id="IPR036264">
    <property type="entry name" value="Bact_exopeptidase_dim_dom"/>
</dbReference>
<dbReference type="Gene3D" id="3.40.630.10">
    <property type="entry name" value="Zn peptidases"/>
    <property type="match status" value="1"/>
</dbReference>
<proteinExistence type="inferred from homology"/>
<dbReference type="NCBIfam" id="TIGR01887">
    <property type="entry name" value="dipeptidaselike"/>
    <property type="match status" value="1"/>
</dbReference>
<evidence type="ECO:0000256" key="4">
    <source>
        <dbReference type="ARBA" id="ARBA00022723"/>
    </source>
</evidence>
<dbReference type="PANTHER" id="PTHR43808">
    <property type="entry name" value="ACETYLORNITHINE DEACETYLASE"/>
    <property type="match status" value="1"/>
</dbReference>
<dbReference type="GO" id="GO:0008237">
    <property type="term" value="F:metallopeptidase activity"/>
    <property type="evidence" value="ECO:0007669"/>
    <property type="project" value="UniProtKB-KW"/>
</dbReference>
<accession>A0A8J6J1R4</accession>
<keyword evidence="7 9" id="KW-0224">Dipeptidase</keyword>
<dbReference type="GO" id="GO:0008270">
    <property type="term" value="F:zinc ion binding"/>
    <property type="evidence" value="ECO:0007669"/>
    <property type="project" value="InterPro"/>
</dbReference>
<keyword evidence="3" id="KW-0645">Protease</keyword>
<evidence type="ECO:0000256" key="3">
    <source>
        <dbReference type="ARBA" id="ARBA00022670"/>
    </source>
</evidence>
<dbReference type="PROSITE" id="PS00758">
    <property type="entry name" value="ARGE_DAPE_CPG2_1"/>
    <property type="match status" value="1"/>
</dbReference>
<comment type="similarity">
    <text evidence="2">Belongs to the peptidase M20A family.</text>
</comment>
<dbReference type="EC" id="3.4.13.-" evidence="9"/>
<dbReference type="Gene3D" id="3.30.70.360">
    <property type="match status" value="2"/>
</dbReference>
<dbReference type="GO" id="GO:0008777">
    <property type="term" value="F:acetylornithine deacetylase activity"/>
    <property type="evidence" value="ECO:0007669"/>
    <property type="project" value="TreeGrafter"/>
</dbReference>
<dbReference type="InterPro" id="IPR002933">
    <property type="entry name" value="Peptidase_M20"/>
</dbReference>
<dbReference type="EMBL" id="JACOPP010000021">
    <property type="protein sequence ID" value="MBC5734617.1"/>
    <property type="molecule type" value="Genomic_DNA"/>
</dbReference>
<dbReference type="InterPro" id="IPR001261">
    <property type="entry name" value="ArgE/DapE_CS"/>
</dbReference>
<evidence type="ECO:0000256" key="7">
    <source>
        <dbReference type="ARBA" id="ARBA00022997"/>
    </source>
</evidence>
<dbReference type="PANTHER" id="PTHR43808:SF31">
    <property type="entry name" value="N-ACETYL-L-CITRULLINE DEACETYLASE"/>
    <property type="match status" value="1"/>
</dbReference>
<name>A0A8J6J1R4_9FIRM</name>
<dbReference type="InterPro" id="IPR050072">
    <property type="entry name" value="Peptidase_M20A"/>
</dbReference>
<dbReference type="GO" id="GO:0006526">
    <property type="term" value="P:L-arginine biosynthetic process"/>
    <property type="evidence" value="ECO:0007669"/>
    <property type="project" value="TreeGrafter"/>
</dbReference>
<keyword evidence="10" id="KW-1185">Reference proteome</keyword>
<evidence type="ECO:0000313" key="9">
    <source>
        <dbReference type="EMBL" id="MBC5734617.1"/>
    </source>
</evidence>
<gene>
    <name evidence="9" type="ORF">H8S57_12910</name>
</gene>
<keyword evidence="8" id="KW-0482">Metalloprotease</keyword>
<dbReference type="Proteomes" id="UP000661435">
    <property type="component" value="Unassembled WGS sequence"/>
</dbReference>
<dbReference type="SUPFAM" id="SSF53187">
    <property type="entry name" value="Zn-dependent exopeptidases"/>
    <property type="match status" value="1"/>
</dbReference>
<dbReference type="GO" id="GO:0016805">
    <property type="term" value="F:dipeptidase activity"/>
    <property type="evidence" value="ECO:0007669"/>
    <property type="project" value="UniProtKB-KW"/>
</dbReference>
<evidence type="ECO:0000256" key="5">
    <source>
        <dbReference type="ARBA" id="ARBA00022801"/>
    </source>
</evidence>
<evidence type="ECO:0000256" key="6">
    <source>
        <dbReference type="ARBA" id="ARBA00022833"/>
    </source>
</evidence>
<dbReference type="SUPFAM" id="SSF55031">
    <property type="entry name" value="Bacterial exopeptidase dimerisation domain"/>
    <property type="match status" value="1"/>
</dbReference>
<evidence type="ECO:0000256" key="2">
    <source>
        <dbReference type="ARBA" id="ARBA00006247"/>
    </source>
</evidence>
<comment type="cofactor">
    <cofactor evidence="1">
        <name>Zn(2+)</name>
        <dbReference type="ChEBI" id="CHEBI:29105"/>
    </cofactor>
</comment>
<evidence type="ECO:0000313" key="10">
    <source>
        <dbReference type="Proteomes" id="UP000661435"/>
    </source>
</evidence>
<dbReference type="InterPro" id="IPR010964">
    <property type="entry name" value="M20A_pepV-rel"/>
</dbReference>
<keyword evidence="4" id="KW-0479">Metal-binding</keyword>
<evidence type="ECO:0000256" key="8">
    <source>
        <dbReference type="ARBA" id="ARBA00023049"/>
    </source>
</evidence>
<dbReference type="Pfam" id="PF01546">
    <property type="entry name" value="Peptidase_M20"/>
    <property type="match status" value="1"/>
</dbReference>
<sequence length="462" mass="48507">MDGVLKALTAQVDAHIDALFASLNEQIAIPSVEGTPAPGAPFGSAVAQALEHILGLGAQMGFCVKNHDGYVGTIEWGEGEVLGILSHVDVVPPGDLSAWNSDPFTLTEKDGFLQGRGVADDKGPLLSCLYGMYALKQMGFVPKKQVRVIIGTNEETGWGCMDYYKKHLDPPAYSFSPDGMYTVVNREKGILGADFAKEIEGAGACIQAGEAGNLVPAGAAAWLPCTAAQAQAAVTAYSAPEGMRFTVSEEREGTCIRCKGRNAPSHSPARGVSAIQGLLHVIAGCEGAPGALRDAAGELLGLMGEQPDGAAMGIRCADDVSGELTTNLGMLSLNDGMLTAKLDVRAPVTVSLDDVAAKVKDAFAGQGYHCAGEHLKHPLYVPADSSFIQTLCRVYETVAGEEAVLSAIGGGTYARAFPNCVCFGSVYPKEELTVHSPNERTLRANIIKNTIMYGYAIHELTD</sequence>
<keyword evidence="5 9" id="KW-0378">Hydrolase</keyword>
<protein>
    <submittedName>
        <fullName evidence="9">Sapep family Mn(2+)-dependent dipeptidase</fullName>
        <ecNumber evidence="9">3.4.13.-</ecNumber>
    </submittedName>
</protein>
<evidence type="ECO:0000256" key="1">
    <source>
        <dbReference type="ARBA" id="ARBA00001947"/>
    </source>
</evidence>
<dbReference type="GO" id="GO:0006508">
    <property type="term" value="P:proteolysis"/>
    <property type="evidence" value="ECO:0007669"/>
    <property type="project" value="UniProtKB-KW"/>
</dbReference>
<keyword evidence="6" id="KW-0862">Zinc</keyword>